<reference evidence="1 2" key="1">
    <citation type="submission" date="2020-08" db="EMBL/GenBank/DDBJ databases">
        <title>The completed genome sequence of the pathogenic ascomycete fungus Penicillium digitatum.</title>
        <authorList>
            <person name="Wang M."/>
        </authorList>
    </citation>
    <scope>NUCLEOTIDE SEQUENCE [LARGE SCALE GENOMIC DNA]</scope>
    <source>
        <strain evidence="1 2">PdW03</strain>
    </source>
</reference>
<proteinExistence type="predicted"/>
<name>A0A7T7BHL4_PENDI</name>
<sequence length="132" mass="14312">MDGEIEEVYVRAVLELTGVLVELMELTELVVVSGKTGREDEIDIRELVDRTGKSPVELDRTEVVGVRVEVVDSDISVVVVELEFDIMLSCFFVDSLVVVRVTVTAVGFCVDDEKSGTVVVAVLESGPGPDIV</sequence>
<dbReference type="EMBL" id="CP060774">
    <property type="protein sequence ID" value="QQK40069.1"/>
    <property type="molecule type" value="Genomic_DNA"/>
</dbReference>
<evidence type="ECO:0000313" key="1">
    <source>
        <dbReference type="EMBL" id="QQK40069.1"/>
    </source>
</evidence>
<dbReference type="AlphaFoldDB" id="A0A7T7BHL4"/>
<gene>
    <name evidence="1" type="ORF">Pdw03_2923</name>
</gene>
<protein>
    <submittedName>
        <fullName evidence="1">Uncharacterized protein</fullName>
    </submittedName>
</protein>
<dbReference type="GeneID" id="26236862"/>
<evidence type="ECO:0000313" key="2">
    <source>
        <dbReference type="Proteomes" id="UP000595662"/>
    </source>
</evidence>
<organism evidence="1 2">
    <name type="scientific">Penicillium digitatum</name>
    <name type="common">Green mold</name>
    <dbReference type="NCBI Taxonomy" id="36651"/>
    <lineage>
        <taxon>Eukaryota</taxon>
        <taxon>Fungi</taxon>
        <taxon>Dikarya</taxon>
        <taxon>Ascomycota</taxon>
        <taxon>Pezizomycotina</taxon>
        <taxon>Eurotiomycetes</taxon>
        <taxon>Eurotiomycetidae</taxon>
        <taxon>Eurotiales</taxon>
        <taxon>Aspergillaceae</taxon>
        <taxon>Penicillium</taxon>
    </lineage>
</organism>
<dbReference type="RefSeq" id="XP_065955720.1">
    <property type="nucleotide sequence ID" value="XM_066100320.1"/>
</dbReference>
<dbReference type="VEuPathDB" id="FungiDB:PDIP_85480"/>
<dbReference type="Proteomes" id="UP000595662">
    <property type="component" value="Chromosome 1"/>
</dbReference>
<accession>A0A7T7BHL4</accession>